<dbReference type="STRING" id="370526.SAMN04489835_0336"/>
<gene>
    <name evidence="4" type="ORF">SAMN04489835_0336</name>
</gene>
<keyword evidence="1" id="KW-0547">Nucleotide-binding</keyword>
<proteinExistence type="predicted"/>
<dbReference type="InterPro" id="IPR027417">
    <property type="entry name" value="P-loop_NTPase"/>
</dbReference>
<dbReference type="GO" id="GO:0004016">
    <property type="term" value="F:adenylate cyclase activity"/>
    <property type="evidence" value="ECO:0007669"/>
    <property type="project" value="TreeGrafter"/>
</dbReference>
<dbReference type="SUPFAM" id="SSF48452">
    <property type="entry name" value="TPR-like"/>
    <property type="match status" value="1"/>
</dbReference>
<dbReference type="PANTHER" id="PTHR16305">
    <property type="entry name" value="TESTICULAR SOLUBLE ADENYLYL CYCLASE"/>
    <property type="match status" value="1"/>
</dbReference>
<dbReference type="SUPFAM" id="SSF46894">
    <property type="entry name" value="C-terminal effector domain of the bipartite response regulators"/>
    <property type="match status" value="1"/>
</dbReference>
<protein>
    <submittedName>
        <fullName evidence="4">Regulatory protein, luxR family</fullName>
    </submittedName>
</protein>
<evidence type="ECO:0000259" key="3">
    <source>
        <dbReference type="PROSITE" id="PS50043"/>
    </source>
</evidence>
<dbReference type="GO" id="GO:0005737">
    <property type="term" value="C:cytoplasm"/>
    <property type="evidence" value="ECO:0007669"/>
    <property type="project" value="TreeGrafter"/>
</dbReference>
<keyword evidence="2" id="KW-0067">ATP-binding</keyword>
<dbReference type="Gene3D" id="1.10.10.10">
    <property type="entry name" value="Winged helix-like DNA-binding domain superfamily/Winged helix DNA-binding domain"/>
    <property type="match status" value="1"/>
</dbReference>
<dbReference type="InterPro" id="IPR000792">
    <property type="entry name" value="Tscrpt_reg_LuxR_C"/>
</dbReference>
<dbReference type="EMBL" id="LT629971">
    <property type="protein sequence ID" value="SEH48299.1"/>
    <property type="molecule type" value="Genomic_DNA"/>
</dbReference>
<name>A0A1H6ILL2_MYCRU</name>
<dbReference type="PROSITE" id="PS50043">
    <property type="entry name" value="HTH_LUXR_2"/>
    <property type="match status" value="1"/>
</dbReference>
<dbReference type="PANTHER" id="PTHR16305:SF35">
    <property type="entry name" value="TRANSCRIPTIONAL ACTIVATOR DOMAIN"/>
    <property type="match status" value="1"/>
</dbReference>
<dbReference type="GO" id="GO:0005524">
    <property type="term" value="F:ATP binding"/>
    <property type="evidence" value="ECO:0007669"/>
    <property type="project" value="UniProtKB-KW"/>
</dbReference>
<dbReference type="Pfam" id="PF00196">
    <property type="entry name" value="GerE"/>
    <property type="match status" value="1"/>
</dbReference>
<evidence type="ECO:0000256" key="1">
    <source>
        <dbReference type="ARBA" id="ARBA00022741"/>
    </source>
</evidence>
<keyword evidence="5" id="KW-1185">Reference proteome</keyword>
<organism evidence="4 5">
    <name type="scientific">Mycolicibacterium rutilum</name>
    <name type="common">Mycobacterium rutilum</name>
    <dbReference type="NCBI Taxonomy" id="370526"/>
    <lineage>
        <taxon>Bacteria</taxon>
        <taxon>Bacillati</taxon>
        <taxon>Actinomycetota</taxon>
        <taxon>Actinomycetes</taxon>
        <taxon>Mycobacteriales</taxon>
        <taxon>Mycobacteriaceae</taxon>
        <taxon>Mycolicibacterium</taxon>
    </lineage>
</organism>
<dbReference type="InterPro" id="IPR041664">
    <property type="entry name" value="AAA_16"/>
</dbReference>
<dbReference type="Proteomes" id="UP000182915">
    <property type="component" value="Chromosome I"/>
</dbReference>
<accession>A0A1H6ILL2</accession>
<sequence>MLDRFLDAVTSGESRALVIRGDAGVGKTALLDYLATRATGCRVLRASGVQAEMELAFAALHQLCLPLLDQLDRLPDNQHTALSVALGVTSGPAPDRFLVGLAVLNLFSLAAEQRPLVCLIDDEHWLDRASAQVLAFVARRLGAESVGLVLAAREPSDAVDGLPVLVVSGLRAVDARALLNAVLSEPLDDRVRDQIVAETGGNPLALLEIPRSLPAGELAGGFGLPAAVGISADMEQRFGHRIEALPAAARRLLLLAAAEPTGDLGLLWRAAELIGLGRDAIAPVVEADLATFATRVRFRHPLVRSATYKSASVADRLEVHRVLAEATDADLDPDRQAWHLANATPGPDEAVAEELVRSADRAQARGGVGAAAAFLERAAGLTPDSAVRADRALTAAVAKIQAGAYDRALDLLAMAESEPLSEVQHARVDSARAQIAFATSHGSDAPPLFLAAAEQLKDHDVQLCRTTFLEAFLASMFAGRLAVNATVGEVAHAAAGAPADSASPPGLLLDWLVTHYTRGYVAAAPALGPVLGAFVDAPAEHLRWALLASTAAHFAWDDNCLEVMTRRHVELARHTGTLSELPIALSSRAYPLLFFGNLAEAAAVVDELQAAQDATGSRLAPYAALGVAALRGDRERTSALIDATVTEVSGRGEGNGLTVAWWAEAVLHNGIGDYHRAFAAASRAAAFPGELTAMHWSLPELVEAAVRVGEDEVAVRAAEELATMAAASGTPWALGVGCRVRALVAEDADDAERLYLEAIEHFERTRIRTELARTHLLYGEWLRRERRRSDARAHLRVAHDMLGSMGMAAFAERARRELKAVGDTAQKIDAATGAEQLTAQEAQVARLARDGLSNPEIGSRLFISARTVQYHLSKVFTKLGISSRAQLERVLPD</sequence>
<dbReference type="Pfam" id="PF13191">
    <property type="entry name" value="AAA_16"/>
    <property type="match status" value="1"/>
</dbReference>
<evidence type="ECO:0000256" key="2">
    <source>
        <dbReference type="ARBA" id="ARBA00022840"/>
    </source>
</evidence>
<dbReference type="InterPro" id="IPR016032">
    <property type="entry name" value="Sig_transdc_resp-reg_C-effctor"/>
</dbReference>
<dbReference type="InterPro" id="IPR011990">
    <property type="entry name" value="TPR-like_helical_dom_sf"/>
</dbReference>
<dbReference type="SUPFAM" id="SSF52540">
    <property type="entry name" value="P-loop containing nucleoside triphosphate hydrolases"/>
    <property type="match status" value="1"/>
</dbReference>
<dbReference type="CDD" id="cd06170">
    <property type="entry name" value="LuxR_C_like"/>
    <property type="match status" value="1"/>
</dbReference>
<dbReference type="InterPro" id="IPR036388">
    <property type="entry name" value="WH-like_DNA-bd_sf"/>
</dbReference>
<dbReference type="GO" id="GO:0006355">
    <property type="term" value="P:regulation of DNA-templated transcription"/>
    <property type="evidence" value="ECO:0007669"/>
    <property type="project" value="InterPro"/>
</dbReference>
<evidence type="ECO:0000313" key="4">
    <source>
        <dbReference type="EMBL" id="SEH48299.1"/>
    </source>
</evidence>
<reference evidence="5" key="1">
    <citation type="submission" date="2016-10" db="EMBL/GenBank/DDBJ databases">
        <authorList>
            <person name="Varghese N."/>
            <person name="Submissions S."/>
        </authorList>
    </citation>
    <scope>NUCLEOTIDE SEQUENCE [LARGE SCALE GENOMIC DNA]</scope>
    <source>
        <strain evidence="5">DSM 45405</strain>
    </source>
</reference>
<feature type="domain" description="HTH luxR-type" evidence="3">
    <location>
        <begin position="830"/>
        <end position="893"/>
    </location>
</feature>
<dbReference type="GO" id="GO:0003677">
    <property type="term" value="F:DNA binding"/>
    <property type="evidence" value="ECO:0007669"/>
    <property type="project" value="InterPro"/>
</dbReference>
<dbReference type="SMART" id="SM00421">
    <property type="entry name" value="HTH_LUXR"/>
    <property type="match status" value="1"/>
</dbReference>
<dbReference type="AlphaFoldDB" id="A0A1H6ILL2"/>
<dbReference type="PRINTS" id="PR00038">
    <property type="entry name" value="HTHLUXR"/>
</dbReference>
<evidence type="ECO:0000313" key="5">
    <source>
        <dbReference type="Proteomes" id="UP000182915"/>
    </source>
</evidence>